<sequence length="312" mass="35112">MENAMDGGHWCNTCSKLVNPIIDDVNKCPLCGTEFVEAMSSSSTRDQNDGIDLRSAFVFSVYAPIFLGLMSAFGPSIASQEYSSSSSRGSNPSGQEEEVEQELQLVLRRRRNTLTSMIRFFRGLQVRQVSEYENPERESNRSIIVIDPFNEEAMILRGSSVLSQTRSSLGDFLVGPGFDLVLHHFAQNDSRANVNPPAQKAAIEAMPSVAIEEHLQCTVCLEDLEIGNQVKEMPCKHKFHEDCIVSWLKLHSSCPVCRFRMPSDDSIVETSFNRNEGNQYSHQGRDREERMNQATRNWLPLLSPFDNFPPSP</sequence>
<organism evidence="1 2">
    <name type="scientific">Bauhinia variegata</name>
    <name type="common">Purple orchid tree</name>
    <name type="synonym">Phanera variegata</name>
    <dbReference type="NCBI Taxonomy" id="167791"/>
    <lineage>
        <taxon>Eukaryota</taxon>
        <taxon>Viridiplantae</taxon>
        <taxon>Streptophyta</taxon>
        <taxon>Embryophyta</taxon>
        <taxon>Tracheophyta</taxon>
        <taxon>Spermatophyta</taxon>
        <taxon>Magnoliopsida</taxon>
        <taxon>eudicotyledons</taxon>
        <taxon>Gunneridae</taxon>
        <taxon>Pentapetalae</taxon>
        <taxon>rosids</taxon>
        <taxon>fabids</taxon>
        <taxon>Fabales</taxon>
        <taxon>Fabaceae</taxon>
        <taxon>Cercidoideae</taxon>
        <taxon>Cercideae</taxon>
        <taxon>Bauhiniinae</taxon>
        <taxon>Bauhinia</taxon>
    </lineage>
</organism>
<protein>
    <submittedName>
        <fullName evidence="1">Uncharacterized protein</fullName>
    </submittedName>
</protein>
<keyword evidence="2" id="KW-1185">Reference proteome</keyword>
<evidence type="ECO:0000313" key="2">
    <source>
        <dbReference type="Proteomes" id="UP000828941"/>
    </source>
</evidence>
<dbReference type="Proteomes" id="UP000828941">
    <property type="component" value="Chromosome 4"/>
</dbReference>
<name>A0ACB9PK64_BAUVA</name>
<accession>A0ACB9PK64</accession>
<reference evidence="1 2" key="1">
    <citation type="journal article" date="2022" name="DNA Res.">
        <title>Chromosomal-level genome assembly of the orchid tree Bauhinia variegata (Leguminosae; Cercidoideae) supports the allotetraploid origin hypothesis of Bauhinia.</title>
        <authorList>
            <person name="Zhong Y."/>
            <person name="Chen Y."/>
            <person name="Zheng D."/>
            <person name="Pang J."/>
            <person name="Liu Y."/>
            <person name="Luo S."/>
            <person name="Meng S."/>
            <person name="Qian L."/>
            <person name="Wei D."/>
            <person name="Dai S."/>
            <person name="Zhou R."/>
        </authorList>
    </citation>
    <scope>NUCLEOTIDE SEQUENCE [LARGE SCALE GENOMIC DNA]</scope>
    <source>
        <strain evidence="1">BV-YZ2020</strain>
    </source>
</reference>
<dbReference type="EMBL" id="CM039429">
    <property type="protein sequence ID" value="KAI4348437.1"/>
    <property type="molecule type" value="Genomic_DNA"/>
</dbReference>
<gene>
    <name evidence="1" type="ORF">L6164_009162</name>
</gene>
<comment type="caution">
    <text evidence="1">The sequence shown here is derived from an EMBL/GenBank/DDBJ whole genome shotgun (WGS) entry which is preliminary data.</text>
</comment>
<proteinExistence type="predicted"/>
<evidence type="ECO:0000313" key="1">
    <source>
        <dbReference type="EMBL" id="KAI4348437.1"/>
    </source>
</evidence>